<feature type="chain" id="PRO_5022990732" evidence="2">
    <location>
        <begin position="25"/>
        <end position="237"/>
    </location>
</feature>
<dbReference type="EMBL" id="VSRR010000044">
    <property type="protein sequence ID" value="MPC08792.1"/>
    <property type="molecule type" value="Genomic_DNA"/>
</dbReference>
<dbReference type="InterPro" id="IPR026321">
    <property type="entry name" value="CC134"/>
</dbReference>
<dbReference type="PANTHER" id="PTHR14735:SF1">
    <property type="entry name" value="COILED-COIL DOMAIN-CONTAINING PROTEIN 134"/>
    <property type="match status" value="1"/>
</dbReference>
<evidence type="ECO:0000313" key="3">
    <source>
        <dbReference type="EMBL" id="MPC08792.1"/>
    </source>
</evidence>
<name>A0A5B7CGK3_PORTR</name>
<feature type="region of interest" description="Disordered" evidence="1">
    <location>
        <begin position="186"/>
        <end position="237"/>
    </location>
</feature>
<organism evidence="3 4">
    <name type="scientific">Portunus trituberculatus</name>
    <name type="common">Swimming crab</name>
    <name type="synonym">Neptunus trituberculatus</name>
    <dbReference type="NCBI Taxonomy" id="210409"/>
    <lineage>
        <taxon>Eukaryota</taxon>
        <taxon>Metazoa</taxon>
        <taxon>Ecdysozoa</taxon>
        <taxon>Arthropoda</taxon>
        <taxon>Crustacea</taxon>
        <taxon>Multicrustacea</taxon>
        <taxon>Malacostraca</taxon>
        <taxon>Eumalacostraca</taxon>
        <taxon>Eucarida</taxon>
        <taxon>Decapoda</taxon>
        <taxon>Pleocyemata</taxon>
        <taxon>Brachyura</taxon>
        <taxon>Eubrachyura</taxon>
        <taxon>Portunoidea</taxon>
        <taxon>Portunidae</taxon>
        <taxon>Portuninae</taxon>
        <taxon>Portunus</taxon>
    </lineage>
</organism>
<feature type="compositionally biased region" description="Basic residues" evidence="1">
    <location>
        <begin position="217"/>
        <end position="229"/>
    </location>
</feature>
<sequence length="237" mass="26786">MRCLLYLVSGVALCLTLPGREVLATNTDHNNSNTNVKMHRCVLNTPPVQGLFQQRRAEHKAAVETILTFENEKQHKMVNIIASKAFEVLEQSQVRLREAGYIPGMDFPEDEKVRDALSQTLENTAFLGEILLHLPDLTHQLLRQNKPWQLLLTWGLFFATQSKFLDKNTNSFIYLVSQELGVAERDPHFTNPYSRRHSKHPAGPSPGASQSSSGSNKPKKKKSFKKGPHLSRQFGDL</sequence>
<accession>A0A5B7CGK3</accession>
<feature type="signal peptide" evidence="2">
    <location>
        <begin position="1"/>
        <end position="24"/>
    </location>
</feature>
<keyword evidence="4" id="KW-1185">Reference proteome</keyword>
<dbReference type="OrthoDB" id="5854099at2759"/>
<comment type="caution">
    <text evidence="3">The sequence shown here is derived from an EMBL/GenBank/DDBJ whole genome shotgun (WGS) entry which is preliminary data.</text>
</comment>
<proteinExistence type="predicted"/>
<dbReference type="Pfam" id="PF15002">
    <property type="entry name" value="ERK-JNK_inhib"/>
    <property type="match status" value="1"/>
</dbReference>
<evidence type="ECO:0000313" key="4">
    <source>
        <dbReference type="Proteomes" id="UP000324222"/>
    </source>
</evidence>
<keyword evidence="2" id="KW-0732">Signal</keyword>
<feature type="compositionally biased region" description="Low complexity" evidence="1">
    <location>
        <begin position="205"/>
        <end position="216"/>
    </location>
</feature>
<reference evidence="3 4" key="1">
    <citation type="submission" date="2019-05" db="EMBL/GenBank/DDBJ databases">
        <title>Another draft genome of Portunus trituberculatus and its Hox gene families provides insights of decapod evolution.</title>
        <authorList>
            <person name="Jeong J.-H."/>
            <person name="Song I."/>
            <person name="Kim S."/>
            <person name="Choi T."/>
            <person name="Kim D."/>
            <person name="Ryu S."/>
            <person name="Kim W."/>
        </authorList>
    </citation>
    <scope>NUCLEOTIDE SEQUENCE [LARGE SCALE GENOMIC DNA]</scope>
    <source>
        <tissue evidence="3">Muscle</tissue>
    </source>
</reference>
<dbReference type="Proteomes" id="UP000324222">
    <property type="component" value="Unassembled WGS sequence"/>
</dbReference>
<gene>
    <name evidence="3" type="primary">Ccdc134</name>
    <name evidence="3" type="ORF">E2C01_001384</name>
</gene>
<protein>
    <submittedName>
        <fullName evidence="3">Coiled-coil domain-containing protein 134</fullName>
    </submittedName>
</protein>
<dbReference type="AlphaFoldDB" id="A0A5B7CGK3"/>
<evidence type="ECO:0000256" key="2">
    <source>
        <dbReference type="SAM" id="SignalP"/>
    </source>
</evidence>
<evidence type="ECO:0000256" key="1">
    <source>
        <dbReference type="SAM" id="MobiDB-lite"/>
    </source>
</evidence>
<dbReference type="PANTHER" id="PTHR14735">
    <property type="entry name" value="COILED-COIL DOMAIN-CONTAINING PROTEIN 134"/>
    <property type="match status" value="1"/>
</dbReference>